<gene>
    <name evidence="3" type="primary">LOC101240418</name>
</gene>
<organism evidence="2 3">
    <name type="scientific">Hydra vulgaris</name>
    <name type="common">Hydra</name>
    <name type="synonym">Hydra attenuata</name>
    <dbReference type="NCBI Taxonomy" id="6087"/>
    <lineage>
        <taxon>Eukaryota</taxon>
        <taxon>Metazoa</taxon>
        <taxon>Cnidaria</taxon>
        <taxon>Hydrozoa</taxon>
        <taxon>Hydroidolina</taxon>
        <taxon>Anthoathecata</taxon>
        <taxon>Aplanulata</taxon>
        <taxon>Hydridae</taxon>
        <taxon>Hydra</taxon>
    </lineage>
</organism>
<feature type="transmembrane region" description="Helical" evidence="1">
    <location>
        <begin position="139"/>
        <end position="159"/>
    </location>
</feature>
<feature type="transmembrane region" description="Helical" evidence="1">
    <location>
        <begin position="171"/>
        <end position="191"/>
    </location>
</feature>
<keyword evidence="1" id="KW-0812">Transmembrane</keyword>
<dbReference type="GeneID" id="101240418"/>
<dbReference type="InterPro" id="IPR027197">
    <property type="entry name" value="SLC43A3"/>
</dbReference>
<dbReference type="RefSeq" id="XP_065666057.1">
    <property type="nucleotide sequence ID" value="XM_065809985.1"/>
</dbReference>
<feature type="transmembrane region" description="Helical" evidence="1">
    <location>
        <begin position="86"/>
        <end position="106"/>
    </location>
</feature>
<feature type="transmembrane region" description="Helical" evidence="1">
    <location>
        <begin position="12"/>
        <end position="38"/>
    </location>
</feature>
<name>A0ABM4CVV2_HYDVU</name>
<evidence type="ECO:0000313" key="3">
    <source>
        <dbReference type="RefSeq" id="XP_065666057.1"/>
    </source>
</evidence>
<feature type="transmembrane region" description="Helical" evidence="1">
    <location>
        <begin position="203"/>
        <end position="224"/>
    </location>
</feature>
<keyword evidence="1" id="KW-0472">Membrane</keyword>
<feature type="transmembrane region" description="Helical" evidence="1">
    <location>
        <begin position="481"/>
        <end position="501"/>
    </location>
</feature>
<dbReference type="InterPro" id="IPR036259">
    <property type="entry name" value="MFS_trans_sf"/>
</dbReference>
<dbReference type="InterPro" id="IPR011701">
    <property type="entry name" value="MFS"/>
</dbReference>
<proteinExistence type="predicted"/>
<feature type="transmembrane region" description="Helical" evidence="1">
    <location>
        <begin position="415"/>
        <end position="435"/>
    </location>
</feature>
<keyword evidence="1" id="KW-1133">Transmembrane helix</keyword>
<feature type="transmembrane region" description="Helical" evidence="1">
    <location>
        <begin position="513"/>
        <end position="533"/>
    </location>
</feature>
<dbReference type="PANTHER" id="PTHR20765">
    <property type="entry name" value="SOLUTE CARRIER FAMILY 43 MEMBER 3-RELATED"/>
    <property type="match status" value="1"/>
</dbReference>
<keyword evidence="2" id="KW-1185">Reference proteome</keyword>
<sequence length="570" mass="65086">MLNWSETTYSVILFISILFEILMCGGIVYGWASVLVIFKAKQFYFDLCKTSYEANRFSITEEYTMNTMRDGNTITDCSNQDDMLNLVFTTTMSIFNVFQFPAGLFIDKFGPKVARMIGGPILITGCMGLTFITRGNEEYLFPSFIAISIGGIIITLTVFQISNTVLWRRRAIVMCSLNGAFDSSAVVLLIFKLLYDVGVEFHYTLYVYSGLSSLLIAFITIFLVPSHDKLKRWSNEEELECSRSLLNDSVSKKQLISASVNNLNNERENYTDLKADDTKSKEIKADSDMKEIKADSDMKEIKANSDMKEIKADSDMKEIKAATFLQSIFTPIYIIELVSVLFIHLRLLCFIGSLQLNLERLTQNNTSEVSKFINLFGYLQFFGILVTPIIGLTFTDLRMIDKQHLAKEENYIHSLRTSVIPYCITNFLVMMLCLFDLIDSMKLQVPLYILCTTVRGFLYANHATFIGIAFPQYQFTTLLGFSYLSAGLFSILQYFFFYLTIHVFGGNPFWSNLILLFLVLLCNGFPVYVWWFCHQKEALFKKSQQQKFNVQCSSDSETSVVPATKVQSLE</sequence>
<reference evidence="3" key="1">
    <citation type="submission" date="2025-08" db="UniProtKB">
        <authorList>
            <consortium name="RefSeq"/>
        </authorList>
    </citation>
    <scope>IDENTIFICATION</scope>
</reference>
<dbReference type="SUPFAM" id="SSF103473">
    <property type="entry name" value="MFS general substrate transporter"/>
    <property type="match status" value="1"/>
</dbReference>
<feature type="transmembrane region" description="Helical" evidence="1">
    <location>
        <begin position="447"/>
        <end position="469"/>
    </location>
</feature>
<feature type="transmembrane region" description="Helical" evidence="1">
    <location>
        <begin position="375"/>
        <end position="394"/>
    </location>
</feature>
<dbReference type="Gene3D" id="1.20.1250.20">
    <property type="entry name" value="MFS general substrate transporter like domains"/>
    <property type="match status" value="1"/>
</dbReference>
<evidence type="ECO:0000313" key="2">
    <source>
        <dbReference type="Proteomes" id="UP001652625"/>
    </source>
</evidence>
<accession>A0ABM4CVV2</accession>
<evidence type="ECO:0000256" key="1">
    <source>
        <dbReference type="SAM" id="Phobius"/>
    </source>
</evidence>
<dbReference type="Proteomes" id="UP001652625">
    <property type="component" value="Chromosome 11"/>
</dbReference>
<protein>
    <submittedName>
        <fullName evidence="3">Equilibrative nucleobase transporter 1 isoform X3</fullName>
    </submittedName>
</protein>
<dbReference type="Pfam" id="PF07690">
    <property type="entry name" value="MFS_1"/>
    <property type="match status" value="1"/>
</dbReference>
<dbReference type="PANTHER" id="PTHR20765:SF1">
    <property type="entry name" value="EQUILIBRATIVE NUCLEOBASE TRANSPORTER 1"/>
    <property type="match status" value="1"/>
</dbReference>
<feature type="transmembrane region" description="Helical" evidence="1">
    <location>
        <begin position="113"/>
        <end position="133"/>
    </location>
</feature>